<evidence type="ECO:0000256" key="3">
    <source>
        <dbReference type="ARBA" id="ARBA00023163"/>
    </source>
</evidence>
<keyword evidence="7" id="KW-1185">Reference proteome</keyword>
<organism evidence="6 7">
    <name type="scientific">Dactylosporangium maewongense</name>
    <dbReference type="NCBI Taxonomy" id="634393"/>
    <lineage>
        <taxon>Bacteria</taxon>
        <taxon>Bacillati</taxon>
        <taxon>Actinomycetota</taxon>
        <taxon>Actinomycetes</taxon>
        <taxon>Micromonosporales</taxon>
        <taxon>Micromonosporaceae</taxon>
        <taxon>Dactylosporangium</taxon>
    </lineage>
</organism>
<dbReference type="PANTHER" id="PTHR30055">
    <property type="entry name" value="HTH-TYPE TRANSCRIPTIONAL REGULATOR RUTR"/>
    <property type="match status" value="1"/>
</dbReference>
<keyword evidence="1" id="KW-0805">Transcription regulation</keyword>
<keyword evidence="2 4" id="KW-0238">DNA-binding</keyword>
<dbReference type="InterPro" id="IPR009057">
    <property type="entry name" value="Homeodomain-like_sf"/>
</dbReference>
<name>A0ABN2CZR7_9ACTN</name>
<evidence type="ECO:0000259" key="5">
    <source>
        <dbReference type="PROSITE" id="PS50977"/>
    </source>
</evidence>
<feature type="domain" description="HTH tetR-type" evidence="5">
    <location>
        <begin position="19"/>
        <end position="77"/>
    </location>
</feature>
<dbReference type="PANTHER" id="PTHR30055:SF234">
    <property type="entry name" value="HTH-TYPE TRANSCRIPTIONAL REGULATOR BETI"/>
    <property type="match status" value="1"/>
</dbReference>
<protein>
    <recommendedName>
        <fullName evidence="5">HTH tetR-type domain-containing protein</fullName>
    </recommendedName>
</protein>
<evidence type="ECO:0000256" key="1">
    <source>
        <dbReference type="ARBA" id="ARBA00023015"/>
    </source>
</evidence>
<proteinExistence type="predicted"/>
<comment type="caution">
    <text evidence="6">The sequence shown here is derived from an EMBL/GenBank/DDBJ whole genome shotgun (WGS) entry which is preliminary data.</text>
</comment>
<accession>A0ABN2CZR7</accession>
<evidence type="ECO:0000256" key="2">
    <source>
        <dbReference type="ARBA" id="ARBA00023125"/>
    </source>
</evidence>
<evidence type="ECO:0000256" key="4">
    <source>
        <dbReference type="PROSITE-ProRule" id="PRU00335"/>
    </source>
</evidence>
<sequence>MGDASDLNVTEPDRRLDARRNRDAVIAAAIRILATDPEASMRRIAEESGVARITVYRHFPTREHLIQVLIDLVVEEERAVVATAITPDATAAAVFNRLGPGIIRVGERYRFLDNRPDRGAEAPLRRPDANEPLLIWLTEAAGRGELRTDLPPEWMYAMIHGLGRAANEEVLVGRRTADEAGRLLSRTLTHAFVARRDG</sequence>
<keyword evidence="3" id="KW-0804">Transcription</keyword>
<dbReference type="Proteomes" id="UP001501470">
    <property type="component" value="Unassembled WGS sequence"/>
</dbReference>
<dbReference type="SUPFAM" id="SSF46689">
    <property type="entry name" value="Homeodomain-like"/>
    <property type="match status" value="1"/>
</dbReference>
<evidence type="ECO:0000313" key="7">
    <source>
        <dbReference type="Proteomes" id="UP001501470"/>
    </source>
</evidence>
<dbReference type="Gene3D" id="1.10.357.10">
    <property type="entry name" value="Tetracycline Repressor, domain 2"/>
    <property type="match status" value="1"/>
</dbReference>
<dbReference type="EMBL" id="BAAAQD010000038">
    <property type="protein sequence ID" value="GAA1567090.1"/>
    <property type="molecule type" value="Genomic_DNA"/>
</dbReference>
<evidence type="ECO:0000313" key="6">
    <source>
        <dbReference type="EMBL" id="GAA1567090.1"/>
    </source>
</evidence>
<feature type="DNA-binding region" description="H-T-H motif" evidence="4">
    <location>
        <begin position="40"/>
        <end position="59"/>
    </location>
</feature>
<dbReference type="PROSITE" id="PS50977">
    <property type="entry name" value="HTH_TETR_2"/>
    <property type="match status" value="1"/>
</dbReference>
<dbReference type="InterPro" id="IPR050109">
    <property type="entry name" value="HTH-type_TetR-like_transc_reg"/>
</dbReference>
<dbReference type="RefSeq" id="WP_344513378.1">
    <property type="nucleotide sequence ID" value="NZ_BAAAQD010000038.1"/>
</dbReference>
<dbReference type="Pfam" id="PF00440">
    <property type="entry name" value="TetR_N"/>
    <property type="match status" value="1"/>
</dbReference>
<gene>
    <name evidence="6" type="ORF">GCM10009827_106020</name>
</gene>
<dbReference type="InterPro" id="IPR001647">
    <property type="entry name" value="HTH_TetR"/>
</dbReference>
<reference evidence="6 7" key="1">
    <citation type="journal article" date="2019" name="Int. J. Syst. Evol. Microbiol.">
        <title>The Global Catalogue of Microorganisms (GCM) 10K type strain sequencing project: providing services to taxonomists for standard genome sequencing and annotation.</title>
        <authorList>
            <consortium name="The Broad Institute Genomics Platform"/>
            <consortium name="The Broad Institute Genome Sequencing Center for Infectious Disease"/>
            <person name="Wu L."/>
            <person name="Ma J."/>
        </authorList>
    </citation>
    <scope>NUCLEOTIDE SEQUENCE [LARGE SCALE GENOMIC DNA]</scope>
    <source>
        <strain evidence="6 7">JCM 15933</strain>
    </source>
</reference>